<dbReference type="Pfam" id="PF18911">
    <property type="entry name" value="PKD_4"/>
    <property type="match status" value="1"/>
</dbReference>
<dbReference type="GO" id="GO:0005975">
    <property type="term" value="P:carbohydrate metabolic process"/>
    <property type="evidence" value="ECO:0007669"/>
    <property type="project" value="UniProtKB-ARBA"/>
</dbReference>
<proteinExistence type="predicted"/>
<dbReference type="AlphaFoldDB" id="A0A6J4LGH3"/>
<dbReference type="SMART" id="SM00089">
    <property type="entry name" value="PKD"/>
    <property type="match status" value="1"/>
</dbReference>
<dbReference type="Pfam" id="PF08310">
    <property type="entry name" value="LGFP"/>
    <property type="match status" value="2"/>
</dbReference>
<evidence type="ECO:0000256" key="1">
    <source>
        <dbReference type="SAM" id="MobiDB-lite"/>
    </source>
</evidence>
<dbReference type="SUPFAM" id="SSF49299">
    <property type="entry name" value="PKD domain"/>
    <property type="match status" value="1"/>
</dbReference>
<dbReference type="CDD" id="cd00146">
    <property type="entry name" value="PKD"/>
    <property type="match status" value="1"/>
</dbReference>
<dbReference type="Pfam" id="PF07995">
    <property type="entry name" value="GSDH"/>
    <property type="match status" value="1"/>
</dbReference>
<organism evidence="3">
    <name type="scientific">uncultured Nocardioidaceae bacterium</name>
    <dbReference type="NCBI Taxonomy" id="253824"/>
    <lineage>
        <taxon>Bacteria</taxon>
        <taxon>Bacillati</taxon>
        <taxon>Actinomycetota</taxon>
        <taxon>Actinomycetes</taxon>
        <taxon>Propionibacteriales</taxon>
        <taxon>Nocardioidaceae</taxon>
        <taxon>environmental samples</taxon>
    </lineage>
</organism>
<dbReference type="InterPro" id="IPR022409">
    <property type="entry name" value="PKD/Chitinase_dom"/>
</dbReference>
<feature type="region of interest" description="Disordered" evidence="1">
    <location>
        <begin position="1"/>
        <end position="44"/>
    </location>
</feature>
<dbReference type="Gene3D" id="2.120.10.30">
    <property type="entry name" value="TolB, C-terminal domain"/>
    <property type="match status" value="1"/>
</dbReference>
<sequence>MLGAGAGTLHTAAPAGGDTGAERQAAAETAEDSATLPPGFALVDTPTGQPAYNLTDFGFLPDGSAISTGKDGGVTWVSATGDRTRELAVLPTRSNGDLGLVGMAVAPDFARTRHVYLARALPDEPPGFRVRLSRWTVTGSPDPTGLSEERRILQLTGSAQVHAMTGVVADPDGSLWVSVGDMAKFCCVDPEALNALDPNSGLGKLLHVLPDGRGHPSNPFYSEAQPASWRSRFYAGGFRSPFRFSLDPETGAPLLGDVGWLTWEEVDVVRPGRIYGWPCWEGLHRTPGYRDLAACASVANTAPVWDYRHGDGADLPADQGNSVTGGRVYTGSSYPARYQGSYFFGDYVGEKIWSMRLGADGQLSRPPDDPPFGTHVGAPVEFDEAENGDLVYADIATGNLRRLTYSAAGNTAPVARIVAVTDPDTRTVSFDASGSRDHEGDALSYRWDFGDGSTGSGPNPTHGYPSGPDTYEVALTVSDPSGATDTTTLTVAPSNRQPELTLTTPGGNRFAVGEPITLTGTATDAEDGELRIVWTSATVHCQVETSCHRHPGEGATGPGWSGQLTDHPNSRTEVTATATDSRGAAASVTYVALPREHRLTLLSNLPARLEIPGESTGPSAMVAEGAVVDVLAAAVAEDQVATFEQWSDGSRLATHAVTIGSADLTLTATYLTPIDRKYARDTRIRDLLGAPTGPETGGTALRSRQFANGRLYWSPSTGAHEVHGEILEKYLERGGPEAVGPPASDQRRTQDGTGRFNDFAESASIYWTRPDGAHLVDGPILARWTALGREASFLSYPTSDVFEVRRGLRGEFRGGHITWVRDSGQTLVRRW</sequence>
<dbReference type="InterPro" id="IPR011042">
    <property type="entry name" value="6-blade_b-propeller_TolB-like"/>
</dbReference>
<evidence type="ECO:0000313" key="3">
    <source>
        <dbReference type="EMBL" id="CAA9331567.1"/>
    </source>
</evidence>
<dbReference type="InterPro" id="IPR013207">
    <property type="entry name" value="LGFP"/>
</dbReference>
<feature type="domain" description="PKD" evidence="2">
    <location>
        <begin position="415"/>
        <end position="491"/>
    </location>
</feature>
<dbReference type="EMBL" id="CADCUJ010000010">
    <property type="protein sequence ID" value="CAA9331567.1"/>
    <property type="molecule type" value="Genomic_DNA"/>
</dbReference>
<dbReference type="InterPro" id="IPR011041">
    <property type="entry name" value="Quinoprot_gluc/sorb_DH_b-prop"/>
</dbReference>
<gene>
    <name evidence="3" type="ORF">AVDCRST_MAG72-366</name>
</gene>
<protein>
    <submittedName>
        <fullName evidence="3">Cytochrome c551/c552</fullName>
    </submittedName>
</protein>
<name>A0A6J4LGH3_9ACTN</name>
<dbReference type="PANTHER" id="PTHR19328:SF13">
    <property type="entry name" value="HIPL1 PROTEIN"/>
    <property type="match status" value="1"/>
</dbReference>
<feature type="region of interest" description="Disordered" evidence="1">
    <location>
        <begin position="734"/>
        <end position="754"/>
    </location>
</feature>
<feature type="region of interest" description="Disordered" evidence="1">
    <location>
        <begin position="450"/>
        <end position="469"/>
    </location>
</feature>
<dbReference type="InterPro" id="IPR012938">
    <property type="entry name" value="Glc/Sorbosone_DH"/>
</dbReference>
<dbReference type="Gene3D" id="2.60.40.10">
    <property type="entry name" value="Immunoglobulins"/>
    <property type="match status" value="1"/>
</dbReference>
<evidence type="ECO:0000259" key="2">
    <source>
        <dbReference type="PROSITE" id="PS50093"/>
    </source>
</evidence>
<dbReference type="InterPro" id="IPR013783">
    <property type="entry name" value="Ig-like_fold"/>
</dbReference>
<accession>A0A6J4LGH3</accession>
<dbReference type="InterPro" id="IPR035986">
    <property type="entry name" value="PKD_dom_sf"/>
</dbReference>
<reference evidence="3" key="1">
    <citation type="submission" date="2020-02" db="EMBL/GenBank/DDBJ databases">
        <authorList>
            <person name="Meier V. D."/>
        </authorList>
    </citation>
    <scope>NUCLEOTIDE SEQUENCE</scope>
    <source>
        <strain evidence="3">AVDCRST_MAG72</strain>
    </source>
</reference>
<dbReference type="InterPro" id="IPR000601">
    <property type="entry name" value="PKD_dom"/>
</dbReference>
<dbReference type="PROSITE" id="PS50093">
    <property type="entry name" value="PKD"/>
    <property type="match status" value="1"/>
</dbReference>
<dbReference type="PANTHER" id="PTHR19328">
    <property type="entry name" value="HEDGEHOG-INTERACTING PROTEIN"/>
    <property type="match status" value="1"/>
</dbReference>
<dbReference type="SUPFAM" id="SSF50952">
    <property type="entry name" value="Soluble quinoprotein glucose dehydrogenase"/>
    <property type="match status" value="1"/>
</dbReference>
<feature type="compositionally biased region" description="Low complexity" evidence="1">
    <location>
        <begin position="7"/>
        <end position="16"/>
    </location>
</feature>